<proteinExistence type="inferred from homology"/>
<dbReference type="Gene3D" id="3.30.2350.10">
    <property type="entry name" value="Pseudouridine synthase"/>
    <property type="match status" value="1"/>
</dbReference>
<evidence type="ECO:0000256" key="2">
    <source>
        <dbReference type="ARBA" id="ARBA00002876"/>
    </source>
</evidence>
<gene>
    <name evidence="11" type="ORF">NLO413_0363</name>
</gene>
<comment type="caution">
    <text evidence="11">The sequence shown here is derived from an EMBL/GenBank/DDBJ whole genome shotgun (WGS) entry which is preliminary data.</text>
</comment>
<dbReference type="PATRIC" id="fig|1359163.3.peg.353"/>
<reference evidence="11 12" key="1">
    <citation type="submission" date="2015-02" db="EMBL/GenBank/DDBJ databases">
        <title>Genome Sequencing of Rickettsiales.</title>
        <authorList>
            <person name="Daugherty S.C."/>
            <person name="Su Q."/>
            <person name="Abolude K."/>
            <person name="Beier-Sexton M."/>
            <person name="Carlyon J.A."/>
            <person name="Carter R."/>
            <person name="Day N.P."/>
            <person name="Dumler S.J."/>
            <person name="Dyachenko V."/>
            <person name="Godinez A."/>
            <person name="Kurtti T.J."/>
            <person name="Lichay M."/>
            <person name="Mullins K.E."/>
            <person name="Ott S."/>
            <person name="Pappas-Brown V."/>
            <person name="Paris D.H."/>
            <person name="Patel P."/>
            <person name="Richards A.L."/>
            <person name="Sadzewicz L."/>
            <person name="Sears K."/>
            <person name="Seidman D."/>
            <person name="Sengamalay N."/>
            <person name="Stenos J."/>
            <person name="Tallon L.J."/>
            <person name="Vincent G."/>
            <person name="Fraser C.M."/>
            <person name="Munderloh U."/>
            <person name="Dunning-Hotopp J.C."/>
        </authorList>
    </citation>
    <scope>NUCLEOTIDE SEQUENCE [LARGE SCALE GENOMIC DNA]</scope>
    <source>
        <strain evidence="11 12">RAC413</strain>
    </source>
</reference>
<dbReference type="EMBL" id="LANX01000001">
    <property type="protein sequence ID" value="KJV68990.1"/>
    <property type="molecule type" value="Genomic_DNA"/>
</dbReference>
<evidence type="ECO:0000313" key="11">
    <source>
        <dbReference type="EMBL" id="KJV68990.1"/>
    </source>
</evidence>
<dbReference type="GO" id="GO:0160140">
    <property type="term" value="F:23S rRNA pseudouridine(1911/1915/1917) synthase activity"/>
    <property type="evidence" value="ECO:0007669"/>
    <property type="project" value="UniProtKB-EC"/>
</dbReference>
<dbReference type="Pfam" id="PF00849">
    <property type="entry name" value="PseudoU_synth_2"/>
    <property type="match status" value="1"/>
</dbReference>
<dbReference type="NCBIfam" id="TIGR00005">
    <property type="entry name" value="rluA_subfam"/>
    <property type="match status" value="1"/>
</dbReference>
<dbReference type="EC" id="5.4.99.-" evidence="8"/>
<evidence type="ECO:0000256" key="7">
    <source>
        <dbReference type="PROSITE-ProRule" id="PRU00182"/>
    </source>
</evidence>
<sequence>MTQKIVTLKVTEEKNRLDKLIAIKLNISRNKVQQLIANNHVMLHGKFINNKNHKIKLNEIYEIITPIQEVNNHIIPNKNIPLNILYEDNDILVINKPAGITVHTGAGTKNDTIVNALLARYSNINTVGSNTRPGIIHRLDKDTSGLMIIAKNQHSYYFLSNLFLNNKIIKKYLAIVWNIPNPSQGIIKTYIDVKRHNKHMMTVTHSKGKLAITEYQTKETFYNIASLLECKLHTGRTHQIRVHMSYIGNSIIGDQKYGKNNIKGIRYTPSSNLVKKFPRQALHACYIKFMHPSTNKYLEFNLELSSDMQKLINELRNIKLYLQ</sequence>
<dbReference type="AlphaFoldDB" id="A0A0F3NLR6"/>
<keyword evidence="12" id="KW-1185">Reference proteome</keyword>
<evidence type="ECO:0000256" key="6">
    <source>
        <dbReference type="PIRSR" id="PIRSR606225-1"/>
    </source>
</evidence>
<keyword evidence="7" id="KW-0694">RNA-binding</keyword>
<evidence type="ECO:0000256" key="3">
    <source>
        <dbReference type="ARBA" id="ARBA00010876"/>
    </source>
</evidence>
<dbReference type="PANTHER" id="PTHR21600:SF44">
    <property type="entry name" value="RIBOSOMAL LARGE SUBUNIT PSEUDOURIDINE SYNTHASE D"/>
    <property type="match status" value="1"/>
</dbReference>
<dbReference type="InterPro" id="IPR050188">
    <property type="entry name" value="RluA_PseudoU_synthase"/>
</dbReference>
<dbReference type="RefSeq" id="WP_045808805.1">
    <property type="nucleotide sequence ID" value="NZ_LANX01000001.1"/>
</dbReference>
<comment type="catalytic activity">
    <reaction evidence="1">
        <text>uridine(955/2504/2580) in 23S rRNA = pseudouridine(955/2504/2580) in 23S rRNA</text>
        <dbReference type="Rhea" id="RHEA:42528"/>
        <dbReference type="Rhea" id="RHEA-COMP:10099"/>
        <dbReference type="Rhea" id="RHEA-COMP:10100"/>
        <dbReference type="ChEBI" id="CHEBI:65314"/>
        <dbReference type="ChEBI" id="CHEBI:65315"/>
        <dbReference type="EC" id="5.4.99.24"/>
    </reaction>
</comment>
<dbReference type="InterPro" id="IPR036986">
    <property type="entry name" value="S4_RNA-bd_sf"/>
</dbReference>
<evidence type="ECO:0000313" key="12">
    <source>
        <dbReference type="Proteomes" id="UP000033562"/>
    </source>
</evidence>
<dbReference type="InterPro" id="IPR006224">
    <property type="entry name" value="PsdUridine_synth_RluA-like_CS"/>
</dbReference>
<dbReference type="PROSITE" id="PS01129">
    <property type="entry name" value="PSI_RLU"/>
    <property type="match status" value="1"/>
</dbReference>
<comment type="catalytic activity">
    <reaction evidence="5">
        <text>uridine(1911/1915/1917) in 23S rRNA = pseudouridine(1911/1915/1917) in 23S rRNA</text>
        <dbReference type="Rhea" id="RHEA:42524"/>
        <dbReference type="Rhea" id="RHEA-COMP:10097"/>
        <dbReference type="Rhea" id="RHEA-COMP:10098"/>
        <dbReference type="ChEBI" id="CHEBI:65314"/>
        <dbReference type="ChEBI" id="CHEBI:65315"/>
        <dbReference type="EC" id="5.4.99.23"/>
    </reaction>
</comment>
<protein>
    <recommendedName>
        <fullName evidence="8">Pseudouridine synthase</fullName>
        <ecNumber evidence="8">5.4.99.-</ecNumber>
    </recommendedName>
</protein>
<evidence type="ECO:0000259" key="10">
    <source>
        <dbReference type="Pfam" id="PF01479"/>
    </source>
</evidence>
<dbReference type="PROSITE" id="PS50889">
    <property type="entry name" value="S4"/>
    <property type="match status" value="1"/>
</dbReference>
<dbReference type="InterPro" id="IPR006145">
    <property type="entry name" value="PsdUridine_synth_RsuA/RluA"/>
</dbReference>
<dbReference type="InterPro" id="IPR020103">
    <property type="entry name" value="PsdUridine_synth_cat_dom_sf"/>
</dbReference>
<evidence type="ECO:0000256" key="1">
    <source>
        <dbReference type="ARBA" id="ARBA00000381"/>
    </source>
</evidence>
<dbReference type="SUPFAM" id="SSF55120">
    <property type="entry name" value="Pseudouridine synthase"/>
    <property type="match status" value="1"/>
</dbReference>
<feature type="domain" description="Pseudouridine synthase RsuA/RluA-like" evidence="9">
    <location>
        <begin position="90"/>
        <end position="245"/>
    </location>
</feature>
<accession>A0A0F3NLR6</accession>
<feature type="domain" description="RNA-binding S4" evidence="10">
    <location>
        <begin position="16"/>
        <end position="59"/>
    </location>
</feature>
<organism evidence="11 12">
    <name type="scientific">Candidatus Neoehrlichia procyonis str. RAC413</name>
    <dbReference type="NCBI Taxonomy" id="1359163"/>
    <lineage>
        <taxon>Bacteria</taxon>
        <taxon>Pseudomonadati</taxon>
        <taxon>Pseudomonadota</taxon>
        <taxon>Alphaproteobacteria</taxon>
        <taxon>Rickettsiales</taxon>
        <taxon>Anaplasmataceae</taxon>
        <taxon>Candidatus Neoehrlichia</taxon>
    </lineage>
</organism>
<dbReference type="OrthoDB" id="9807829at2"/>
<comment type="similarity">
    <text evidence="3 8">Belongs to the pseudouridine synthase RluA family.</text>
</comment>
<evidence type="ECO:0000256" key="4">
    <source>
        <dbReference type="ARBA" id="ARBA00023235"/>
    </source>
</evidence>
<feature type="active site" evidence="6">
    <location>
        <position position="140"/>
    </location>
</feature>
<comment type="function">
    <text evidence="2">Responsible for synthesis of pseudouridine from uracil at positions 955, 2504 and 2580 in 23S ribosomal RNA.</text>
</comment>
<keyword evidence="4 8" id="KW-0413">Isomerase</keyword>
<dbReference type="STRING" id="1359163.NLO413_0363"/>
<comment type="catalytic activity">
    <reaction evidence="8">
        <text>a uridine in RNA = a pseudouridine in RNA</text>
        <dbReference type="Rhea" id="RHEA:48348"/>
        <dbReference type="Rhea" id="RHEA-COMP:12068"/>
        <dbReference type="Rhea" id="RHEA-COMP:12069"/>
        <dbReference type="ChEBI" id="CHEBI:65314"/>
        <dbReference type="ChEBI" id="CHEBI:65315"/>
    </reaction>
</comment>
<dbReference type="GO" id="GO:0003723">
    <property type="term" value="F:RNA binding"/>
    <property type="evidence" value="ECO:0007669"/>
    <property type="project" value="UniProtKB-KW"/>
</dbReference>
<evidence type="ECO:0000259" key="9">
    <source>
        <dbReference type="Pfam" id="PF00849"/>
    </source>
</evidence>
<dbReference type="GO" id="GO:0160141">
    <property type="term" value="F:23S rRNA pseudouridine(955/2504/2580) synthase activity"/>
    <property type="evidence" value="ECO:0007669"/>
    <property type="project" value="UniProtKB-EC"/>
</dbReference>
<dbReference type="SUPFAM" id="SSF55174">
    <property type="entry name" value="Alpha-L RNA-binding motif"/>
    <property type="match status" value="1"/>
</dbReference>
<evidence type="ECO:0000256" key="5">
    <source>
        <dbReference type="ARBA" id="ARBA00036882"/>
    </source>
</evidence>
<dbReference type="CDD" id="cd00165">
    <property type="entry name" value="S4"/>
    <property type="match status" value="1"/>
</dbReference>
<dbReference type="PANTHER" id="PTHR21600">
    <property type="entry name" value="MITOCHONDRIAL RNA PSEUDOURIDINE SYNTHASE"/>
    <property type="match status" value="1"/>
</dbReference>
<name>A0A0F3NLR6_9RICK</name>
<dbReference type="Gene3D" id="3.10.290.10">
    <property type="entry name" value="RNA-binding S4 domain"/>
    <property type="match status" value="1"/>
</dbReference>
<dbReference type="CDD" id="cd02869">
    <property type="entry name" value="PseudoU_synth_RluA_like"/>
    <property type="match status" value="1"/>
</dbReference>
<dbReference type="Pfam" id="PF01479">
    <property type="entry name" value="S4"/>
    <property type="match status" value="1"/>
</dbReference>
<dbReference type="InterPro" id="IPR006225">
    <property type="entry name" value="PsdUridine_synth_RluC/D"/>
</dbReference>
<dbReference type="Proteomes" id="UP000033562">
    <property type="component" value="Unassembled WGS sequence"/>
</dbReference>
<evidence type="ECO:0000256" key="8">
    <source>
        <dbReference type="RuleBase" id="RU362028"/>
    </source>
</evidence>
<dbReference type="GO" id="GO:0000455">
    <property type="term" value="P:enzyme-directed rRNA pseudouridine synthesis"/>
    <property type="evidence" value="ECO:0007669"/>
    <property type="project" value="UniProtKB-ARBA"/>
</dbReference>
<dbReference type="InterPro" id="IPR002942">
    <property type="entry name" value="S4_RNA-bd"/>
</dbReference>